<dbReference type="GO" id="GO:0036199">
    <property type="term" value="F:cholest-4-en-3-one 26-monooxygenase activity"/>
    <property type="evidence" value="ECO:0007669"/>
    <property type="project" value="TreeGrafter"/>
</dbReference>
<keyword evidence="5" id="KW-0408">Iron</keyword>
<dbReference type="InterPro" id="IPR002397">
    <property type="entry name" value="Cyt_P450_B"/>
</dbReference>
<evidence type="ECO:0000256" key="1">
    <source>
        <dbReference type="ARBA" id="ARBA00010617"/>
    </source>
</evidence>
<dbReference type="SUPFAM" id="SSF48264">
    <property type="entry name" value="Cytochrome P450"/>
    <property type="match status" value="1"/>
</dbReference>
<dbReference type="GO" id="GO:0005506">
    <property type="term" value="F:iron ion binding"/>
    <property type="evidence" value="ECO:0007669"/>
    <property type="project" value="InterPro"/>
</dbReference>
<organism evidence="7 8">
    <name type="scientific">Actinoallomurus iriomotensis</name>
    <dbReference type="NCBI Taxonomy" id="478107"/>
    <lineage>
        <taxon>Bacteria</taxon>
        <taxon>Bacillati</taxon>
        <taxon>Actinomycetota</taxon>
        <taxon>Actinomycetes</taxon>
        <taxon>Streptosporangiales</taxon>
        <taxon>Thermomonosporaceae</taxon>
        <taxon>Actinoallomurus</taxon>
    </lineage>
</organism>
<dbReference type="GO" id="GO:0020037">
    <property type="term" value="F:heme binding"/>
    <property type="evidence" value="ECO:0007669"/>
    <property type="project" value="InterPro"/>
</dbReference>
<name>A0A9W6RBY6_9ACTN</name>
<dbReference type="PANTHER" id="PTHR46696:SF4">
    <property type="entry name" value="BIOTIN BIOSYNTHESIS CYTOCHROME P450"/>
    <property type="match status" value="1"/>
</dbReference>
<evidence type="ECO:0000256" key="5">
    <source>
        <dbReference type="ARBA" id="ARBA00023004"/>
    </source>
</evidence>
<dbReference type="Gene3D" id="1.10.630.10">
    <property type="entry name" value="Cytochrome P450"/>
    <property type="match status" value="1"/>
</dbReference>
<keyword evidence="6" id="KW-0503">Monooxygenase</keyword>
<dbReference type="PANTHER" id="PTHR46696">
    <property type="entry name" value="P450, PUTATIVE (EUROFUNG)-RELATED"/>
    <property type="match status" value="1"/>
</dbReference>
<dbReference type="EMBL" id="BSTJ01000001">
    <property type="protein sequence ID" value="GLY73016.1"/>
    <property type="molecule type" value="Genomic_DNA"/>
</dbReference>
<dbReference type="InterPro" id="IPR001128">
    <property type="entry name" value="Cyt_P450"/>
</dbReference>
<comment type="caution">
    <text evidence="7">The sequence shown here is derived from an EMBL/GenBank/DDBJ whole genome shotgun (WGS) entry which is preliminary data.</text>
</comment>
<dbReference type="RefSeq" id="WP_285618252.1">
    <property type="nucleotide sequence ID" value="NZ_BSTJ01000001.1"/>
</dbReference>
<protein>
    <submittedName>
        <fullName evidence="7">Cytochrome P450</fullName>
    </submittedName>
</protein>
<dbReference type="Pfam" id="PF00067">
    <property type="entry name" value="p450"/>
    <property type="match status" value="1"/>
</dbReference>
<sequence>MAVDLITPTLYETQGFPDEDLRRLRRESPVHWHEDPSSDVPGFWAVTRYDDIVHVSRHPELFSSHARTSMFEEFADEDVALYRLMMLFMDPPQHTRQRAFVNRGFTPRMIKQLEEHIRDVGHRLIDNVVTRGEACFVRDIAAPFPLYVICELIGAPVEDREQIFAWSNVLVGSNDPDFATSPEDAREVSAQVLQYAHELAARRRRQPRDDIATSLLEPDADGNRLSADEFAMFILLLIIAGNETTRNGASGGMLAFFQHPEQWRRLVRNRGLIKTTADEVVRWVSPVNLFRRTAMRETELRGRRIREGDKVVMFYASANRDEDVFEDPYTFDIGRDPNPHLGFGGGGPHFCLGTHLARLELAVLFELLLDRMPDIRQAGEARRLRSNFINGIKEMPVRFTPSERVNRTSFI</sequence>
<dbReference type="GO" id="GO:0006707">
    <property type="term" value="P:cholesterol catabolic process"/>
    <property type="evidence" value="ECO:0007669"/>
    <property type="project" value="TreeGrafter"/>
</dbReference>
<reference evidence="7" key="1">
    <citation type="submission" date="2023-03" db="EMBL/GenBank/DDBJ databases">
        <title>Actinoallomurus iriomotensis NBRC 103681.</title>
        <authorList>
            <person name="Ichikawa N."/>
            <person name="Sato H."/>
            <person name="Tonouchi N."/>
        </authorList>
    </citation>
    <scope>NUCLEOTIDE SEQUENCE</scope>
    <source>
        <strain evidence="7">NBRC 103681</strain>
    </source>
</reference>
<accession>A0A9W6RBY6</accession>
<proteinExistence type="inferred from homology"/>
<dbReference type="AlphaFoldDB" id="A0A9W6RBY6"/>
<keyword evidence="2" id="KW-0349">Heme</keyword>
<gene>
    <name evidence="7" type="ORF">Airi01_012830</name>
</gene>
<keyword evidence="4" id="KW-0560">Oxidoreductase</keyword>
<evidence type="ECO:0000313" key="8">
    <source>
        <dbReference type="Proteomes" id="UP001165135"/>
    </source>
</evidence>
<evidence type="ECO:0000313" key="7">
    <source>
        <dbReference type="EMBL" id="GLY73016.1"/>
    </source>
</evidence>
<dbReference type="Proteomes" id="UP001165135">
    <property type="component" value="Unassembled WGS sequence"/>
</dbReference>
<keyword evidence="3" id="KW-0479">Metal-binding</keyword>
<evidence type="ECO:0000256" key="3">
    <source>
        <dbReference type="ARBA" id="ARBA00022723"/>
    </source>
</evidence>
<evidence type="ECO:0000256" key="4">
    <source>
        <dbReference type="ARBA" id="ARBA00023002"/>
    </source>
</evidence>
<comment type="similarity">
    <text evidence="1">Belongs to the cytochrome P450 family.</text>
</comment>
<dbReference type="InterPro" id="IPR036396">
    <property type="entry name" value="Cyt_P450_sf"/>
</dbReference>
<dbReference type="FunFam" id="1.10.630.10:FF:000018">
    <property type="entry name" value="Cytochrome P450 monooxygenase"/>
    <property type="match status" value="1"/>
</dbReference>
<dbReference type="CDD" id="cd11033">
    <property type="entry name" value="CYP142-like"/>
    <property type="match status" value="1"/>
</dbReference>
<evidence type="ECO:0000256" key="2">
    <source>
        <dbReference type="ARBA" id="ARBA00022617"/>
    </source>
</evidence>
<dbReference type="GO" id="GO:0008395">
    <property type="term" value="F:steroid hydroxylase activity"/>
    <property type="evidence" value="ECO:0007669"/>
    <property type="project" value="TreeGrafter"/>
</dbReference>
<dbReference type="PRINTS" id="PR00359">
    <property type="entry name" value="BP450"/>
</dbReference>
<evidence type="ECO:0000256" key="6">
    <source>
        <dbReference type="ARBA" id="ARBA00023033"/>
    </source>
</evidence>